<dbReference type="OrthoDB" id="3650941at2759"/>
<accession>A0A2S6C4J8</accession>
<keyword evidence="3" id="KW-1185">Reference proteome</keyword>
<name>A0A2S6C4J8_9PEZI</name>
<dbReference type="AlphaFoldDB" id="A0A2S6C4J8"/>
<feature type="compositionally biased region" description="Acidic residues" evidence="1">
    <location>
        <begin position="178"/>
        <end position="199"/>
    </location>
</feature>
<proteinExistence type="predicted"/>
<evidence type="ECO:0000313" key="3">
    <source>
        <dbReference type="Proteomes" id="UP000237631"/>
    </source>
</evidence>
<evidence type="ECO:0000256" key="1">
    <source>
        <dbReference type="SAM" id="MobiDB-lite"/>
    </source>
</evidence>
<evidence type="ECO:0000313" key="2">
    <source>
        <dbReference type="EMBL" id="PPJ54658.1"/>
    </source>
</evidence>
<gene>
    <name evidence="2" type="ORF">CBER1_07667</name>
</gene>
<dbReference type="EMBL" id="PNEN01000559">
    <property type="protein sequence ID" value="PPJ54658.1"/>
    <property type="molecule type" value="Genomic_DNA"/>
</dbReference>
<evidence type="ECO:0008006" key="4">
    <source>
        <dbReference type="Google" id="ProtNLM"/>
    </source>
</evidence>
<comment type="caution">
    <text evidence="2">The sequence shown here is derived from an EMBL/GenBank/DDBJ whole genome shotgun (WGS) entry which is preliminary data.</text>
</comment>
<organism evidence="2 3">
    <name type="scientific">Cercospora berteroae</name>
    <dbReference type="NCBI Taxonomy" id="357750"/>
    <lineage>
        <taxon>Eukaryota</taxon>
        <taxon>Fungi</taxon>
        <taxon>Dikarya</taxon>
        <taxon>Ascomycota</taxon>
        <taxon>Pezizomycotina</taxon>
        <taxon>Dothideomycetes</taxon>
        <taxon>Dothideomycetidae</taxon>
        <taxon>Mycosphaerellales</taxon>
        <taxon>Mycosphaerellaceae</taxon>
        <taxon>Cercospora</taxon>
    </lineage>
</organism>
<dbReference type="Proteomes" id="UP000237631">
    <property type="component" value="Unassembled WGS sequence"/>
</dbReference>
<sequence length="318" mass="35632">MSKYLCGNNDCRYAHRDSVVAQDDDPRLIVLPGKLTYYLSKARIASKTFSYGGWTLSNAEEHSRQSALDERQEEAVGELRVVIAAGEGTMLTMRFSCSCELESCDGQTGQDLEVIFGEPLLRHSTHPQLGGQLAYLNDFIPTAIESEQSSDATTDIEDQDEDEDEEEEETSSSQGADSEGEEEDESKQDIDDRDLDLDDLRDDTVRQRAPLCPHCSKRNDYYSVSPCNHRTCIECALTLRLGRGDRTCIQCGEHADVVWFTASEHKDFQEMEGIAAFDGDSDILFENAVIRKDTMWLLDQLPDITVSRGGETAAFYFT</sequence>
<reference evidence="3" key="1">
    <citation type="journal article" date="2017" name="bioRxiv">
        <title>Conservation of a gene cluster reveals novel cercosporin biosynthetic mechanisms and extends production to the genus Colletotrichum.</title>
        <authorList>
            <person name="de Jonge R."/>
            <person name="Ebert M.K."/>
            <person name="Huitt-Roehl C.R."/>
            <person name="Pal P."/>
            <person name="Suttle J.C."/>
            <person name="Spanner R.E."/>
            <person name="Neubauer J.D."/>
            <person name="Jurick W.M.II."/>
            <person name="Stott K.A."/>
            <person name="Secor G.A."/>
            <person name="Thomma B.P.H.J."/>
            <person name="Van de Peer Y."/>
            <person name="Townsend C.A."/>
            <person name="Bolton M.D."/>
        </authorList>
    </citation>
    <scope>NUCLEOTIDE SEQUENCE [LARGE SCALE GENOMIC DNA]</scope>
    <source>
        <strain evidence="3">CBS538.71</strain>
    </source>
</reference>
<feature type="compositionally biased region" description="Acidic residues" evidence="1">
    <location>
        <begin position="154"/>
        <end position="170"/>
    </location>
</feature>
<feature type="region of interest" description="Disordered" evidence="1">
    <location>
        <begin position="145"/>
        <end position="199"/>
    </location>
</feature>
<protein>
    <recommendedName>
        <fullName evidence="4">RING-type domain-containing protein</fullName>
    </recommendedName>
</protein>